<feature type="compositionally biased region" description="Acidic residues" evidence="8">
    <location>
        <begin position="591"/>
        <end position="600"/>
    </location>
</feature>
<feature type="coiled-coil region" evidence="7">
    <location>
        <begin position="725"/>
        <end position="755"/>
    </location>
</feature>
<dbReference type="CDD" id="cd09391">
    <property type="entry name" value="LIM1_Lrg1p_like"/>
    <property type="match status" value="1"/>
</dbReference>
<keyword evidence="5 7" id="KW-0175">Coiled coil</keyword>
<dbReference type="Gene3D" id="1.20.58.120">
    <property type="entry name" value="BAG domain"/>
    <property type="match status" value="1"/>
</dbReference>
<dbReference type="InterPro" id="IPR001781">
    <property type="entry name" value="Znf_LIM"/>
</dbReference>
<dbReference type="SUPFAM" id="SSF63491">
    <property type="entry name" value="BAG domain"/>
    <property type="match status" value="1"/>
</dbReference>
<dbReference type="Gene3D" id="2.10.110.10">
    <property type="entry name" value="Cysteine Rich Protein"/>
    <property type="match status" value="2"/>
</dbReference>
<feature type="compositionally biased region" description="Basic and acidic residues" evidence="8">
    <location>
        <begin position="413"/>
        <end position="424"/>
    </location>
</feature>
<keyword evidence="1 6" id="KW-0479">Metal-binding</keyword>
<evidence type="ECO:0000256" key="7">
    <source>
        <dbReference type="SAM" id="Coils"/>
    </source>
</evidence>
<dbReference type="SUPFAM" id="SSF57716">
    <property type="entry name" value="Glucocorticoid receptor-like (DNA-binding domain)"/>
    <property type="match status" value="2"/>
</dbReference>
<dbReference type="PROSITE" id="PS50023">
    <property type="entry name" value="LIM_DOMAIN_2"/>
    <property type="match status" value="1"/>
</dbReference>
<reference evidence="10 11" key="1">
    <citation type="journal article" date="2017" name="Mycologia">
        <title>Bifiguratus adelaidae, gen. et sp. nov., a new member of Mucoromycotina in endophytic and soil-dwelling habitats.</title>
        <authorList>
            <person name="Torres-Cruz T.J."/>
            <person name="Billingsley Tobias T.L."/>
            <person name="Almatruk M."/>
            <person name="Hesse C."/>
            <person name="Kuske C.R."/>
            <person name="Desiro A."/>
            <person name="Benucci G.M."/>
            <person name="Bonito G."/>
            <person name="Stajich J.E."/>
            <person name="Dunlap C."/>
            <person name="Arnold A.E."/>
            <person name="Porras-Alfaro A."/>
        </authorList>
    </citation>
    <scope>NUCLEOTIDE SEQUENCE [LARGE SCALE GENOMIC DNA]</scope>
    <source>
        <strain evidence="10 11">AZ0501</strain>
    </source>
</reference>
<dbReference type="GO" id="GO:0051087">
    <property type="term" value="F:protein-folding chaperone binding"/>
    <property type="evidence" value="ECO:0007669"/>
    <property type="project" value="InterPro"/>
</dbReference>
<feature type="compositionally biased region" description="Basic and acidic residues" evidence="8">
    <location>
        <begin position="1"/>
        <end position="15"/>
    </location>
</feature>
<gene>
    <name evidence="10" type="ORF">BZG36_04685</name>
</gene>
<feature type="region of interest" description="Disordered" evidence="8">
    <location>
        <begin position="231"/>
        <end position="261"/>
    </location>
</feature>
<feature type="compositionally biased region" description="Basic and acidic residues" evidence="8">
    <location>
        <begin position="559"/>
        <end position="575"/>
    </location>
</feature>
<feature type="compositionally biased region" description="Low complexity" evidence="8">
    <location>
        <begin position="471"/>
        <end position="481"/>
    </location>
</feature>
<dbReference type="FunFam" id="2.10.110.10:FF:000058">
    <property type="entry name" value="Rho GTPase activator Lrg11"/>
    <property type="match status" value="1"/>
</dbReference>
<feature type="region of interest" description="Disordered" evidence="8">
    <location>
        <begin position="682"/>
        <end position="717"/>
    </location>
</feature>
<protein>
    <recommendedName>
        <fullName evidence="9">LIM zinc-binding domain-containing protein</fullName>
    </recommendedName>
</protein>
<feature type="compositionally biased region" description="Basic and acidic residues" evidence="8">
    <location>
        <begin position="707"/>
        <end position="717"/>
    </location>
</feature>
<feature type="compositionally biased region" description="Polar residues" evidence="8">
    <location>
        <begin position="603"/>
        <end position="614"/>
    </location>
</feature>
<dbReference type="Pfam" id="PF00261">
    <property type="entry name" value="Tropomyosin"/>
    <property type="match status" value="1"/>
</dbReference>
<dbReference type="SMART" id="SM00132">
    <property type="entry name" value="LIM"/>
    <property type="match status" value="2"/>
</dbReference>
<feature type="region of interest" description="Disordered" evidence="8">
    <location>
        <begin position="318"/>
        <end position="633"/>
    </location>
</feature>
<proteinExistence type="predicted"/>
<evidence type="ECO:0000313" key="10">
    <source>
        <dbReference type="EMBL" id="OZJ02998.1"/>
    </source>
</evidence>
<dbReference type="InterPro" id="IPR003103">
    <property type="entry name" value="BAG_domain"/>
</dbReference>
<dbReference type="Proteomes" id="UP000242875">
    <property type="component" value="Unassembled WGS sequence"/>
</dbReference>
<evidence type="ECO:0000256" key="6">
    <source>
        <dbReference type="PROSITE-ProRule" id="PRU00125"/>
    </source>
</evidence>
<dbReference type="SUPFAM" id="SSF57997">
    <property type="entry name" value="Tropomyosin"/>
    <property type="match status" value="1"/>
</dbReference>
<dbReference type="PANTHER" id="PTHR24212:SF8">
    <property type="entry name" value="LIM ZINC FINGER DOMAIN CONTAINING PROTEIN"/>
    <property type="match status" value="1"/>
</dbReference>
<dbReference type="GO" id="GO:0046872">
    <property type="term" value="F:metal ion binding"/>
    <property type="evidence" value="ECO:0007669"/>
    <property type="project" value="UniProtKB-KW"/>
</dbReference>
<dbReference type="InterPro" id="IPR000533">
    <property type="entry name" value="Tropomyosin"/>
</dbReference>
<feature type="compositionally biased region" description="Basic and acidic residues" evidence="8">
    <location>
        <begin position="360"/>
        <end position="394"/>
    </location>
</feature>
<feature type="compositionally biased region" description="Basic and acidic residues" evidence="8">
    <location>
        <begin position="231"/>
        <end position="245"/>
    </location>
</feature>
<feature type="region of interest" description="Disordered" evidence="8">
    <location>
        <begin position="1"/>
        <end position="24"/>
    </location>
</feature>
<dbReference type="InterPro" id="IPR036533">
    <property type="entry name" value="BAG_dom_sf"/>
</dbReference>
<evidence type="ECO:0000256" key="3">
    <source>
        <dbReference type="ARBA" id="ARBA00022833"/>
    </source>
</evidence>
<dbReference type="AlphaFoldDB" id="A0A261XXE7"/>
<feature type="domain" description="LIM zinc-binding" evidence="9">
    <location>
        <begin position="897"/>
        <end position="957"/>
    </location>
</feature>
<dbReference type="Pfam" id="PF02179">
    <property type="entry name" value="BAG"/>
    <property type="match status" value="1"/>
</dbReference>
<keyword evidence="11" id="KW-1185">Reference proteome</keyword>
<evidence type="ECO:0000256" key="5">
    <source>
        <dbReference type="ARBA" id="ARBA00023054"/>
    </source>
</evidence>
<evidence type="ECO:0000256" key="1">
    <source>
        <dbReference type="ARBA" id="ARBA00022723"/>
    </source>
</evidence>
<comment type="caution">
    <text evidence="10">The sequence shown here is derived from an EMBL/GenBank/DDBJ whole genome shotgun (WGS) entry which is preliminary data.</text>
</comment>
<name>A0A261XXE7_9FUNG</name>
<organism evidence="10 11">
    <name type="scientific">Bifiguratus adelaidae</name>
    <dbReference type="NCBI Taxonomy" id="1938954"/>
    <lineage>
        <taxon>Eukaryota</taxon>
        <taxon>Fungi</taxon>
        <taxon>Fungi incertae sedis</taxon>
        <taxon>Mucoromycota</taxon>
        <taxon>Mucoromycotina</taxon>
        <taxon>Endogonomycetes</taxon>
        <taxon>Endogonales</taxon>
        <taxon>Endogonales incertae sedis</taxon>
        <taxon>Bifiguratus</taxon>
    </lineage>
</organism>
<evidence type="ECO:0000256" key="8">
    <source>
        <dbReference type="SAM" id="MobiDB-lite"/>
    </source>
</evidence>
<accession>A0A261XXE7</accession>
<keyword evidence="2" id="KW-0677">Repeat</keyword>
<evidence type="ECO:0000256" key="4">
    <source>
        <dbReference type="ARBA" id="ARBA00023038"/>
    </source>
</evidence>
<dbReference type="PROSITE" id="PS00478">
    <property type="entry name" value="LIM_DOMAIN_1"/>
    <property type="match status" value="1"/>
</dbReference>
<dbReference type="CDD" id="cd09392">
    <property type="entry name" value="LIM2_Lrg1p_like"/>
    <property type="match status" value="1"/>
</dbReference>
<sequence>MEKFKEKLASLRAESDAANARAEAAEQKAKALEAEHTQKDHEILSLQIRIKNLEEQLEKAEGGLSQTTKNYKETDLKAENLERRVTKLEQELNEKDQAYEALEQKYQSVKNEMDELTMNMQRQRAPLSALSVPLSDYEELSLLLQTEYQRRRQQFEYEEVMRARRRQHYELEQRRLQIALARLEYLRAELQQRQQAEQRRQLEEKRRAAAIQAAVQAAREEEYKRAMQAAFERRQAKKAEQERAQQRRRQQRRRSHDDDEQRRLMLEDMLKHFFGVECALDYEYPDEEEEEEIIWYPIGDFDLEYPFLHGQQRTQHAIAPQPGFGSHKENVHTERHKKEARTKPVAEKARRHWNKQQAPDFERSRRPSNGRETEREQKGKRKQDTSDKPAEIEKPPLSIDELLARSRNASVEEQERRELPERAGEASNLFQAVFGGEQRRRSPEVKPWLAQTPEREGFAGKQGIQMLRETGNNPGNPGNPGVEAGHTQRRRRSSALSTDIHNEESEPEVIGVRKHSGEVEKEEAGEGRGTVPLDLSGVTDANAQVQEAKTAPQEPNPEPQREQETISESPYDRPSEPTPDEEEQKAAEEAAATEESEEAMPETSNQAARTSQGISELEARLAQPYTESSQSLHPNIIPLQELLQDILKTEAARSQSPPKSQPDRDTLAHLREQLKPATFGTEDFLAPTMPSDQEQPSSQPPQPKAEPTPEEKAKSAKKIADWYRSQRLRKQAKQTKEQLRKLEAIARELDQLEKEFPHVLTIQLDLSQNTETSRVQDLLKMRVPPTTRENRLFNAFGDRIIKTMIKLDEVESHGSEVVRHKRKELLKRAERLLKQLDDCGTPLLGPFVRALGGLYHFECFVCQDCGREVANKFFPMDTPSGETRPLCERDYFRRLNLLCENCAEPLRGSYITALDKKFHIEHFTCSVCPTVFGADDSYYEHDGKVYCYYHYSLDYAVKCAGCQTAILKQFVEINRNS</sequence>
<evidence type="ECO:0000259" key="9">
    <source>
        <dbReference type="PROSITE" id="PS50023"/>
    </source>
</evidence>
<evidence type="ECO:0000256" key="2">
    <source>
        <dbReference type="ARBA" id="ARBA00022737"/>
    </source>
</evidence>
<dbReference type="Gene3D" id="1.20.5.170">
    <property type="match status" value="1"/>
</dbReference>
<evidence type="ECO:0000313" key="11">
    <source>
        <dbReference type="Proteomes" id="UP000242875"/>
    </source>
</evidence>
<keyword evidence="4 6" id="KW-0440">LIM domain</keyword>
<dbReference type="OrthoDB" id="20689at2759"/>
<feature type="compositionally biased region" description="Basic and acidic residues" evidence="8">
    <location>
        <begin position="515"/>
        <end position="526"/>
    </location>
</feature>
<dbReference type="Pfam" id="PF00412">
    <property type="entry name" value="LIM"/>
    <property type="match status" value="2"/>
</dbReference>
<feature type="non-terminal residue" evidence="10">
    <location>
        <position position="977"/>
    </location>
</feature>
<feature type="compositionally biased region" description="Basic and acidic residues" evidence="8">
    <location>
        <begin position="326"/>
        <end position="348"/>
    </location>
</feature>
<keyword evidence="3 6" id="KW-0862">Zinc</keyword>
<dbReference type="EMBL" id="MVBO01000111">
    <property type="protein sequence ID" value="OZJ02998.1"/>
    <property type="molecule type" value="Genomic_DNA"/>
</dbReference>
<dbReference type="PANTHER" id="PTHR24212">
    <property type="entry name" value="ZYXIN/TRIP6"/>
    <property type="match status" value="1"/>
</dbReference>